<evidence type="ECO:0000259" key="3">
    <source>
        <dbReference type="Pfam" id="PF10988"/>
    </source>
</evidence>
<reference evidence="4" key="1">
    <citation type="submission" date="2022-11" db="EMBL/GenBank/DDBJ databases">
        <title>Salinimicrobium profundisediminis sp. nov., isolated from deep-sea sediment of the Mariana Trench.</title>
        <authorList>
            <person name="Fu H."/>
        </authorList>
    </citation>
    <scope>NUCLEOTIDE SEQUENCE</scope>
    <source>
        <strain evidence="4">MT39</strain>
    </source>
</reference>
<dbReference type="EMBL" id="JAPJDA010000013">
    <property type="protein sequence ID" value="MCX2838290.1"/>
    <property type="molecule type" value="Genomic_DNA"/>
</dbReference>
<name>A0A9X3CZM6_9FLAO</name>
<evidence type="ECO:0000313" key="5">
    <source>
        <dbReference type="Proteomes" id="UP001148482"/>
    </source>
</evidence>
<evidence type="ECO:0000313" key="4">
    <source>
        <dbReference type="EMBL" id="MCX2838290.1"/>
    </source>
</evidence>
<organism evidence="4 5">
    <name type="scientific">Salinimicrobium profundisediminis</name>
    <dbReference type="NCBI Taxonomy" id="2994553"/>
    <lineage>
        <taxon>Bacteria</taxon>
        <taxon>Pseudomonadati</taxon>
        <taxon>Bacteroidota</taxon>
        <taxon>Flavobacteriia</taxon>
        <taxon>Flavobacteriales</taxon>
        <taxon>Flavobacteriaceae</taxon>
        <taxon>Salinimicrobium</taxon>
    </lineage>
</organism>
<gene>
    <name evidence="4" type="ORF">OQ279_09000</name>
</gene>
<sequence length="244" mass="25973">MKKLLSTLFLALFCITATQAQWWQGTKKIDGNGNMVSKTRTVSSYDAVSLTGSMDVILVKGREGSLKIEAEENLQQHIETEVSGGRLKISVEKGYSLNPSRNKGITITVPFTDIEEVSLTGSGDIRSSDLVKSSNFSINITGSGNVKLPVETRNASASITGSGDIDLSGKAEDFDCKVTGSGDISAFDFRCKNVSAMVTGSGDIQVYASESLKASTPGSGDIEYRGNPKKEDFRTMGSGSISKN</sequence>
<keyword evidence="5" id="KW-1185">Reference proteome</keyword>
<feature type="signal peptide" evidence="2">
    <location>
        <begin position="1"/>
        <end position="20"/>
    </location>
</feature>
<comment type="caution">
    <text evidence="4">The sequence shown here is derived from an EMBL/GenBank/DDBJ whole genome shotgun (WGS) entry which is preliminary data.</text>
</comment>
<dbReference type="PANTHER" id="PTHR39200:SF1">
    <property type="entry name" value="AUTO-TRANSPORTER ADHESIN HEAD GIN DOMAIN-CONTAINING PROTEIN-RELATED"/>
    <property type="match status" value="1"/>
</dbReference>
<feature type="chain" id="PRO_5040815004" evidence="2">
    <location>
        <begin position="21"/>
        <end position="244"/>
    </location>
</feature>
<dbReference type="RefSeq" id="WP_266069561.1">
    <property type="nucleotide sequence ID" value="NZ_JAPJDA010000013.1"/>
</dbReference>
<dbReference type="Gene3D" id="2.160.20.120">
    <property type="match status" value="1"/>
</dbReference>
<feature type="region of interest" description="Disordered" evidence="1">
    <location>
        <begin position="214"/>
        <end position="244"/>
    </location>
</feature>
<evidence type="ECO:0000256" key="2">
    <source>
        <dbReference type="SAM" id="SignalP"/>
    </source>
</evidence>
<keyword evidence="2" id="KW-0732">Signal</keyword>
<dbReference type="Proteomes" id="UP001148482">
    <property type="component" value="Unassembled WGS sequence"/>
</dbReference>
<evidence type="ECO:0000256" key="1">
    <source>
        <dbReference type="SAM" id="MobiDB-lite"/>
    </source>
</evidence>
<dbReference type="InterPro" id="IPR021255">
    <property type="entry name" value="DUF2807"/>
</dbReference>
<dbReference type="Pfam" id="PF10988">
    <property type="entry name" value="DUF2807"/>
    <property type="match status" value="1"/>
</dbReference>
<dbReference type="PANTHER" id="PTHR39200">
    <property type="entry name" value="HYPOTHETICAL EXPORTED PROTEIN"/>
    <property type="match status" value="1"/>
</dbReference>
<protein>
    <submittedName>
        <fullName evidence="4">DUF2807 domain-containing protein</fullName>
    </submittedName>
</protein>
<proteinExistence type="predicted"/>
<accession>A0A9X3CZM6</accession>
<feature type="domain" description="Putative auto-transporter adhesin head GIN" evidence="3">
    <location>
        <begin position="45"/>
        <end position="228"/>
    </location>
</feature>
<feature type="compositionally biased region" description="Basic and acidic residues" evidence="1">
    <location>
        <begin position="222"/>
        <end position="234"/>
    </location>
</feature>
<dbReference type="AlphaFoldDB" id="A0A9X3CZM6"/>